<comment type="caution">
    <text evidence="1">The sequence shown here is derived from an EMBL/GenBank/DDBJ whole genome shotgun (WGS) entry which is preliminary data.</text>
</comment>
<organism evidence="1 2">
    <name type="scientific">Aromia moschata</name>
    <dbReference type="NCBI Taxonomy" id="1265417"/>
    <lineage>
        <taxon>Eukaryota</taxon>
        <taxon>Metazoa</taxon>
        <taxon>Ecdysozoa</taxon>
        <taxon>Arthropoda</taxon>
        <taxon>Hexapoda</taxon>
        <taxon>Insecta</taxon>
        <taxon>Pterygota</taxon>
        <taxon>Neoptera</taxon>
        <taxon>Endopterygota</taxon>
        <taxon>Coleoptera</taxon>
        <taxon>Polyphaga</taxon>
        <taxon>Cucujiformia</taxon>
        <taxon>Chrysomeloidea</taxon>
        <taxon>Cerambycidae</taxon>
        <taxon>Cerambycinae</taxon>
        <taxon>Callichromatini</taxon>
        <taxon>Aromia</taxon>
    </lineage>
</organism>
<protein>
    <submittedName>
        <fullName evidence="1">Uncharacterized protein</fullName>
    </submittedName>
</protein>
<evidence type="ECO:0000313" key="2">
    <source>
        <dbReference type="Proteomes" id="UP001162162"/>
    </source>
</evidence>
<reference evidence="1" key="1">
    <citation type="journal article" date="2023" name="Insect Mol. Biol.">
        <title>Genome sequencing provides insights into the evolution of gene families encoding plant cell wall-degrading enzymes in longhorned beetles.</title>
        <authorList>
            <person name="Shin N.R."/>
            <person name="Okamura Y."/>
            <person name="Kirsch R."/>
            <person name="Pauchet Y."/>
        </authorList>
    </citation>
    <scope>NUCLEOTIDE SEQUENCE</scope>
    <source>
        <strain evidence="1">AMC_N1</strain>
    </source>
</reference>
<dbReference type="EMBL" id="JAPWTK010000005">
    <property type="protein sequence ID" value="KAJ8961437.1"/>
    <property type="molecule type" value="Genomic_DNA"/>
</dbReference>
<evidence type="ECO:0000313" key="1">
    <source>
        <dbReference type="EMBL" id="KAJ8961437.1"/>
    </source>
</evidence>
<dbReference type="AlphaFoldDB" id="A0AAV8ZBX4"/>
<gene>
    <name evidence="1" type="ORF">NQ318_014684</name>
</gene>
<proteinExistence type="predicted"/>
<accession>A0AAV8ZBX4</accession>
<name>A0AAV8ZBX4_9CUCU</name>
<keyword evidence="2" id="KW-1185">Reference proteome</keyword>
<dbReference type="Proteomes" id="UP001162162">
    <property type="component" value="Unassembled WGS sequence"/>
</dbReference>
<sequence length="273" mass="30598">MAMDYIPLARHNLLVLIKALEQNFLLNVQCHTQKFCQSTLRRNDPSKQLMIPTVNKIQFFLLKGFLRRTKLQVTVLLVTIKICIRLECCNGVAGEVEQSPESAIEVRCNWCSSPFIFSSISFCTCRLVSSNFLSISSLFSATTFSIRLTLMPTWSICCSMPSILPEKCIQPGVYYLLGLTNFLMTPLRLVSPSLFLSPFCLPTVLLSSSFCLLTVLLSSSFCLLTVLLPSSSDGSTLQEGGIDLDISRPSTSFITKVSKEFIKRSWQRYMPAI</sequence>